<dbReference type="InterPro" id="IPR011611">
    <property type="entry name" value="PfkB_dom"/>
</dbReference>
<dbReference type="NCBIfam" id="TIGR04382">
    <property type="entry name" value="myo_inos_iolC_N"/>
    <property type="match status" value="1"/>
</dbReference>
<dbReference type="Gene3D" id="2.20.150.10">
    <property type="entry name" value="putative 5-dehydro-2- deoxygluconokinase"/>
    <property type="match status" value="1"/>
</dbReference>
<accession>A0A2L0H0J6</accession>
<dbReference type="AlphaFoldDB" id="A0A2L0H0J6"/>
<keyword evidence="4 8" id="KW-0418">Kinase</keyword>
<evidence type="ECO:0000256" key="3">
    <source>
        <dbReference type="ARBA" id="ARBA00022741"/>
    </source>
</evidence>
<organism evidence="8 9">
    <name type="scientific">Rhizobium fredii</name>
    <name type="common">Sinorhizobium fredii</name>
    <dbReference type="NCBI Taxonomy" id="380"/>
    <lineage>
        <taxon>Bacteria</taxon>
        <taxon>Pseudomonadati</taxon>
        <taxon>Pseudomonadota</taxon>
        <taxon>Alphaproteobacteria</taxon>
        <taxon>Hyphomicrobiales</taxon>
        <taxon>Rhizobiaceae</taxon>
        <taxon>Sinorhizobium/Ensifer group</taxon>
        <taxon>Sinorhizobium</taxon>
    </lineage>
</organism>
<feature type="domain" description="Carbohydrate kinase PfkB" evidence="6">
    <location>
        <begin position="17"/>
        <end position="331"/>
    </location>
</feature>
<dbReference type="SUPFAM" id="SSF53613">
    <property type="entry name" value="Ribokinase-like"/>
    <property type="match status" value="1"/>
</dbReference>
<dbReference type="PANTHER" id="PTHR43085">
    <property type="entry name" value="HEXOKINASE FAMILY MEMBER"/>
    <property type="match status" value="1"/>
</dbReference>
<dbReference type="GO" id="GO:0005524">
    <property type="term" value="F:ATP binding"/>
    <property type="evidence" value="ECO:0007669"/>
    <property type="project" value="UniProtKB-KW"/>
</dbReference>
<dbReference type="PROSITE" id="PS00584">
    <property type="entry name" value="PFKB_KINASES_2"/>
    <property type="match status" value="1"/>
</dbReference>
<dbReference type="InterPro" id="IPR013785">
    <property type="entry name" value="Aldolase_TIM"/>
</dbReference>
<dbReference type="InterPro" id="IPR050306">
    <property type="entry name" value="PfkB_Carbo_kinase"/>
</dbReference>
<evidence type="ECO:0000313" key="8">
    <source>
        <dbReference type="EMBL" id="AUX74957.1"/>
    </source>
</evidence>
<dbReference type="CDD" id="cd01166">
    <property type="entry name" value="KdgK"/>
    <property type="match status" value="1"/>
</dbReference>
<feature type="domain" description="DUF2090" evidence="7">
    <location>
        <begin position="334"/>
        <end position="640"/>
    </location>
</feature>
<protein>
    <submittedName>
        <fullName evidence="8">Sugar kinase IolC-like protein</fullName>
    </submittedName>
</protein>
<dbReference type="Gene3D" id="3.20.20.70">
    <property type="entry name" value="Aldolase class I"/>
    <property type="match status" value="1"/>
</dbReference>
<dbReference type="Pfam" id="PF09863">
    <property type="entry name" value="DUF2090"/>
    <property type="match status" value="1"/>
</dbReference>
<dbReference type="PANTHER" id="PTHR43085:SF49">
    <property type="entry name" value="5-DEHYDRO-2-DEOXYGLUCONOKINASE"/>
    <property type="match status" value="1"/>
</dbReference>
<dbReference type="GO" id="GO:0016301">
    <property type="term" value="F:kinase activity"/>
    <property type="evidence" value="ECO:0007669"/>
    <property type="project" value="UniProtKB-KW"/>
</dbReference>
<keyword evidence="2" id="KW-0808">Transferase</keyword>
<proteinExistence type="inferred from homology"/>
<keyword evidence="3" id="KW-0547">Nucleotide-binding</keyword>
<dbReference type="Proteomes" id="UP000239340">
    <property type="component" value="Chromosome"/>
</dbReference>
<evidence type="ECO:0000256" key="2">
    <source>
        <dbReference type="ARBA" id="ARBA00022679"/>
    </source>
</evidence>
<evidence type="ECO:0000259" key="6">
    <source>
        <dbReference type="Pfam" id="PF00294"/>
    </source>
</evidence>
<dbReference type="PROSITE" id="PS00583">
    <property type="entry name" value="PFKB_KINASES_1"/>
    <property type="match status" value="1"/>
</dbReference>
<gene>
    <name evidence="8" type="ORF">NXT3_CH00347</name>
</gene>
<evidence type="ECO:0000256" key="4">
    <source>
        <dbReference type="ARBA" id="ARBA00022777"/>
    </source>
</evidence>
<dbReference type="InterPro" id="IPR030830">
    <property type="entry name" value="Myo_inos_IolC"/>
</dbReference>
<dbReference type="Pfam" id="PF00294">
    <property type="entry name" value="PfkB"/>
    <property type="match status" value="1"/>
</dbReference>
<dbReference type="InterPro" id="IPR023314">
    <property type="entry name" value="Myo_inos_IolC-like_sf"/>
</dbReference>
<keyword evidence="5" id="KW-0067">ATP-binding</keyword>
<dbReference type="Gene3D" id="3.40.1190.20">
    <property type="match status" value="1"/>
</dbReference>
<comment type="similarity">
    <text evidence="1">Belongs to the carbohydrate kinase PfkB family.</text>
</comment>
<evidence type="ECO:0000256" key="5">
    <source>
        <dbReference type="ARBA" id="ARBA00022840"/>
    </source>
</evidence>
<dbReference type="EMBL" id="CP024307">
    <property type="protein sequence ID" value="AUX74957.1"/>
    <property type="molecule type" value="Genomic_DNA"/>
</dbReference>
<dbReference type="InterPro" id="IPR002173">
    <property type="entry name" value="Carboh/pur_kinase_PfkB_CS"/>
</dbReference>
<dbReference type="InterPro" id="IPR029056">
    <property type="entry name" value="Ribokinase-like"/>
</dbReference>
<sequence length="668" mass="72552">MSQIPSASAKGAKPLDIITIGRASVDLYGQQIGTRLEDVASFAKSVGGCPCNISVGTARLGLKSALLTRVGNEQMGRFIREQLQREGVETRGIVIDPERLTALAILSVENEKSFPLLFYRDNCADNALNEDDIAEDFIRSARAVLVTGTHFSKPNTDAAQRKAIRIARESGAQIVFDIDYRPNLWGLAGHDAGESRYIASDRVSAHLKTVLGDCDLIVGTEEEVLIASGESDLLQALKTIRSLSNATIVLKRGPMGCIVYDGPISDDLEDGIVGKGFPIEVYNVLGAGDAFMSGFLRGWLKGEPHATSATWANACGAFAVSRLLCAPEIPTWTELQYFLEHGSKEKALRKDEAINHVHWATTRRRDIPLLMALAIDHRSQLEDIAEGKPELLARIPAFKALAVKAAAEVAAGRPGFGMLIDDKYGRDALYAAGAYRDFWIGKPIELPGSRPLQFEFSQDLGSRLIDWPVDHCIKVLSFYHPDDPAEMKAAQIAKLRSAFEAARKVGREILIEIIAGKHGPLEDDTIPRALNELYDAGLKPDWWKLEPQASRGAWAAIDAVIENRDPLCRGVVLLGLEAPYDVLKDGFAAARTSTSVKGFAVGRTIFADAAKSWLTGSMSDDEAVADMAAKFKALVDLWLRLGETKAAQAGQGRGKHPKPAVLIAGLRH</sequence>
<name>A0A2L0H0J6_RHIFR</name>
<dbReference type="InterPro" id="IPR018659">
    <property type="entry name" value="DUF2090"/>
</dbReference>
<evidence type="ECO:0000259" key="7">
    <source>
        <dbReference type="Pfam" id="PF09863"/>
    </source>
</evidence>
<reference evidence="8 9" key="1">
    <citation type="submission" date="2017-10" db="EMBL/GenBank/DDBJ databases">
        <title>Analysis of the genome sequences of Rhizobium populations associated to common bean (phaseolus vulgaris).</title>
        <authorList>
            <person name="Bustos P."/>
            <person name="Santamaria R.I."/>
            <person name="Miranda-Sanchez F."/>
            <person name="Perez-Carrascal O."/>
            <person name="Juarez S."/>
            <person name="Lozano L."/>
            <person name="Martinez-Flores I."/>
            <person name="Vinuesa P."/>
            <person name="Martinez-Romero E."/>
            <person name="Cevallos M.A."/>
            <person name="Romero D."/>
            <person name="Davila G."/>
            <person name="Gonzalez V."/>
        </authorList>
    </citation>
    <scope>NUCLEOTIDE SEQUENCE [LARGE SCALE GENOMIC DNA]</scope>
    <source>
        <strain evidence="8 9">NXT3</strain>
    </source>
</reference>
<evidence type="ECO:0000313" key="9">
    <source>
        <dbReference type="Proteomes" id="UP000239340"/>
    </source>
</evidence>
<evidence type="ECO:0000256" key="1">
    <source>
        <dbReference type="ARBA" id="ARBA00010688"/>
    </source>
</evidence>